<gene>
    <name evidence="3" type="ORF">R0135_10425</name>
</gene>
<dbReference type="PANTHER" id="PTHR43586:SF4">
    <property type="entry name" value="ISOPENICILLIN N EPIMERASE"/>
    <property type="match status" value="1"/>
</dbReference>
<dbReference type="SUPFAM" id="SSF53383">
    <property type="entry name" value="PLP-dependent transferases"/>
    <property type="match status" value="1"/>
</dbReference>
<dbReference type="InterPro" id="IPR000192">
    <property type="entry name" value="Aminotrans_V_dom"/>
</dbReference>
<dbReference type="PANTHER" id="PTHR43586">
    <property type="entry name" value="CYSTEINE DESULFURASE"/>
    <property type="match status" value="1"/>
</dbReference>
<keyword evidence="3" id="KW-0032">Aminotransferase</keyword>
<dbReference type="InterPro" id="IPR015424">
    <property type="entry name" value="PyrdxlP-dep_Trfase"/>
</dbReference>
<keyword evidence="1" id="KW-0663">Pyridoxal phosphate</keyword>
<evidence type="ECO:0000313" key="3">
    <source>
        <dbReference type="EMBL" id="WOJ92203.1"/>
    </source>
</evidence>
<dbReference type="Proteomes" id="UP001626537">
    <property type="component" value="Chromosome"/>
</dbReference>
<sequence length="373" mass="40930">MNNSNDPARGWPDGRGYLLNHSAGLPPLDAADALTQGLFGPWVASDDQVWTHWMTAFDRFRNALAQVINHEPGMICPQPSVSAGLSQVLNSIAAEPGRNQLLIAERAFPSLGFVLSVAQRHGFELVIIPRSENTLDPTVWSRYLNEQVHCVVFTHVHSNTGECHDLAPLCALARDSGAISVVDVAQSIGIRPVDAQAWNADFIVGSCLKWLCGGPGAGFMWVNPRRLADCEPSEVGWFSHSNPFEFDIRHFEYAGDALRFWGGTPSVAPALVAAHAIESLLDIGLERLEAHNRALIDQVCREVNPEWLASPAEASQRGGTVVLNLKSSQEQLAQNLRDAQLQFDVRKEGIRLSPHFYNSEEDMARVLSCLPSD</sequence>
<dbReference type="InterPro" id="IPR015421">
    <property type="entry name" value="PyrdxlP-dep_Trfase_major"/>
</dbReference>
<evidence type="ECO:0000256" key="1">
    <source>
        <dbReference type="ARBA" id="ARBA00022898"/>
    </source>
</evidence>
<proteinExistence type="predicted"/>
<name>A0ABZ0HY77_9GAMM</name>
<protein>
    <submittedName>
        <fullName evidence="3">Aminotransferase class V-fold PLP-dependent enzyme</fullName>
    </submittedName>
</protein>
<evidence type="ECO:0000313" key="4">
    <source>
        <dbReference type="Proteomes" id="UP001626537"/>
    </source>
</evidence>
<keyword evidence="3" id="KW-0808">Transferase</keyword>
<reference evidence="3 4" key="1">
    <citation type="submission" date="2023-10" db="EMBL/GenBank/DDBJ databases">
        <title>Two novel species belonging to the OM43/NOR5 clade.</title>
        <authorList>
            <person name="Park M."/>
        </authorList>
    </citation>
    <scope>NUCLEOTIDE SEQUENCE [LARGE SCALE GENOMIC DNA]</scope>
    <source>
        <strain evidence="3 4">IMCC43200</strain>
    </source>
</reference>
<dbReference type="EMBL" id="CP136864">
    <property type="protein sequence ID" value="WOJ92203.1"/>
    <property type="molecule type" value="Genomic_DNA"/>
</dbReference>
<dbReference type="Pfam" id="PF00266">
    <property type="entry name" value="Aminotran_5"/>
    <property type="match status" value="1"/>
</dbReference>
<evidence type="ECO:0000259" key="2">
    <source>
        <dbReference type="Pfam" id="PF00266"/>
    </source>
</evidence>
<keyword evidence="4" id="KW-1185">Reference proteome</keyword>
<accession>A0ABZ0HY77</accession>
<feature type="domain" description="Aminotransferase class V" evidence="2">
    <location>
        <begin position="54"/>
        <end position="336"/>
    </location>
</feature>
<organism evidence="3 4">
    <name type="scientific">Congregibacter variabilis</name>
    <dbReference type="NCBI Taxonomy" id="3081200"/>
    <lineage>
        <taxon>Bacteria</taxon>
        <taxon>Pseudomonadati</taxon>
        <taxon>Pseudomonadota</taxon>
        <taxon>Gammaproteobacteria</taxon>
        <taxon>Cellvibrionales</taxon>
        <taxon>Halieaceae</taxon>
        <taxon>Congregibacter</taxon>
    </lineage>
</organism>
<dbReference type="GO" id="GO:0008483">
    <property type="term" value="F:transaminase activity"/>
    <property type="evidence" value="ECO:0007669"/>
    <property type="project" value="UniProtKB-KW"/>
</dbReference>
<dbReference type="Gene3D" id="3.90.1150.10">
    <property type="entry name" value="Aspartate Aminotransferase, domain 1"/>
    <property type="match status" value="1"/>
</dbReference>
<dbReference type="RefSeq" id="WP_407346785.1">
    <property type="nucleotide sequence ID" value="NZ_CP136864.1"/>
</dbReference>
<dbReference type="Gene3D" id="3.40.640.10">
    <property type="entry name" value="Type I PLP-dependent aspartate aminotransferase-like (Major domain)"/>
    <property type="match status" value="1"/>
</dbReference>
<dbReference type="InterPro" id="IPR015422">
    <property type="entry name" value="PyrdxlP-dep_Trfase_small"/>
</dbReference>